<evidence type="ECO:0000313" key="3">
    <source>
        <dbReference type="Proteomes" id="UP000026961"/>
    </source>
</evidence>
<keyword evidence="1" id="KW-1133">Transmembrane helix</keyword>
<dbReference type="HOGENOM" id="CLU_2779858_0_0_1"/>
<dbReference type="AlphaFoldDB" id="A0A0E0A1F2"/>
<keyword evidence="1" id="KW-0472">Membrane</keyword>
<proteinExistence type="predicted"/>
<keyword evidence="3" id="KW-1185">Reference proteome</keyword>
<organism evidence="2">
    <name type="scientific">Oryza glumipatula</name>
    <dbReference type="NCBI Taxonomy" id="40148"/>
    <lineage>
        <taxon>Eukaryota</taxon>
        <taxon>Viridiplantae</taxon>
        <taxon>Streptophyta</taxon>
        <taxon>Embryophyta</taxon>
        <taxon>Tracheophyta</taxon>
        <taxon>Spermatophyta</taxon>
        <taxon>Magnoliopsida</taxon>
        <taxon>Liliopsida</taxon>
        <taxon>Poales</taxon>
        <taxon>Poaceae</taxon>
        <taxon>BOP clade</taxon>
        <taxon>Oryzoideae</taxon>
        <taxon>Oryzeae</taxon>
        <taxon>Oryzinae</taxon>
        <taxon>Oryza</taxon>
    </lineage>
</organism>
<dbReference type="Gramene" id="OGLUM05G23480.4">
    <property type="protein sequence ID" value="OGLUM05G23480.4"/>
    <property type="gene ID" value="OGLUM05G23480"/>
</dbReference>
<reference evidence="2" key="2">
    <citation type="submission" date="2018-05" db="EMBL/GenBank/DDBJ databases">
        <title>OgluRS3 (Oryza glumaepatula Reference Sequence Version 3).</title>
        <authorList>
            <person name="Zhang J."/>
            <person name="Kudrna D."/>
            <person name="Lee S."/>
            <person name="Talag J."/>
            <person name="Welchert J."/>
            <person name="Wing R.A."/>
        </authorList>
    </citation>
    <scope>NUCLEOTIDE SEQUENCE [LARGE SCALE GENOMIC DNA]</scope>
</reference>
<accession>A0A0E0A1F2</accession>
<dbReference type="Proteomes" id="UP000026961">
    <property type="component" value="Chromosome 5"/>
</dbReference>
<evidence type="ECO:0000256" key="1">
    <source>
        <dbReference type="SAM" id="Phobius"/>
    </source>
</evidence>
<name>A0A0E0A1F2_9ORYZ</name>
<dbReference type="EnsemblPlants" id="OGLUM05G23480.4">
    <property type="protein sequence ID" value="OGLUM05G23480.4"/>
    <property type="gene ID" value="OGLUM05G23480"/>
</dbReference>
<reference evidence="2" key="1">
    <citation type="submission" date="2015-04" db="UniProtKB">
        <authorList>
            <consortium name="EnsemblPlants"/>
        </authorList>
    </citation>
    <scope>IDENTIFICATION</scope>
</reference>
<protein>
    <submittedName>
        <fullName evidence="2">Uncharacterized protein</fullName>
    </submittedName>
</protein>
<evidence type="ECO:0000313" key="2">
    <source>
        <dbReference type="EnsemblPlants" id="OGLUM05G23480.4"/>
    </source>
</evidence>
<sequence length="69" mass="7476">MATITAAARAAVARLSGTVTHFANLANRNEELEAQLQQLRSSFNILQVFATPFAAVLICIIAIAAWRFT</sequence>
<keyword evidence="1" id="KW-0812">Transmembrane</keyword>
<feature type="transmembrane region" description="Helical" evidence="1">
    <location>
        <begin position="45"/>
        <end position="66"/>
    </location>
</feature>